<feature type="repeat" description="ANK" evidence="2">
    <location>
        <begin position="49"/>
        <end position="81"/>
    </location>
</feature>
<dbReference type="AlphaFoldDB" id="A0A7S4VBR3"/>
<feature type="domain" description="Protein kinase" evidence="3">
    <location>
        <begin position="130"/>
        <end position="415"/>
    </location>
</feature>
<organism evidence="4">
    <name type="scientific">Alexandrium monilatum</name>
    <dbReference type="NCBI Taxonomy" id="311494"/>
    <lineage>
        <taxon>Eukaryota</taxon>
        <taxon>Sar</taxon>
        <taxon>Alveolata</taxon>
        <taxon>Dinophyceae</taxon>
        <taxon>Gonyaulacales</taxon>
        <taxon>Pyrocystaceae</taxon>
        <taxon>Alexandrium</taxon>
    </lineage>
</organism>
<reference evidence="4" key="1">
    <citation type="submission" date="2021-01" db="EMBL/GenBank/DDBJ databases">
        <authorList>
            <person name="Corre E."/>
            <person name="Pelletier E."/>
            <person name="Niang G."/>
            <person name="Scheremetjew M."/>
            <person name="Finn R."/>
            <person name="Kale V."/>
            <person name="Holt S."/>
            <person name="Cochrane G."/>
            <person name="Meng A."/>
            <person name="Brown T."/>
            <person name="Cohen L."/>
        </authorList>
    </citation>
    <scope>NUCLEOTIDE SEQUENCE</scope>
    <source>
        <strain evidence="4">CCMP3105</strain>
    </source>
</reference>
<dbReference type="InterPro" id="IPR011009">
    <property type="entry name" value="Kinase-like_dom_sf"/>
</dbReference>
<dbReference type="PIRSF" id="PIRSF000654">
    <property type="entry name" value="Integrin-linked_kinase"/>
    <property type="match status" value="1"/>
</dbReference>
<dbReference type="InterPro" id="IPR000719">
    <property type="entry name" value="Prot_kinase_dom"/>
</dbReference>
<evidence type="ECO:0000256" key="1">
    <source>
        <dbReference type="ARBA" id="ARBA00005843"/>
    </source>
</evidence>
<name>A0A7S4VBR3_9DINO</name>
<dbReference type="GO" id="GO:0005524">
    <property type="term" value="F:ATP binding"/>
    <property type="evidence" value="ECO:0007669"/>
    <property type="project" value="InterPro"/>
</dbReference>
<dbReference type="SUPFAM" id="SSF48403">
    <property type="entry name" value="Ankyrin repeat"/>
    <property type="match status" value="1"/>
</dbReference>
<dbReference type="SMART" id="SM00220">
    <property type="entry name" value="S_TKc"/>
    <property type="match status" value="1"/>
</dbReference>
<dbReference type="InterPro" id="IPR001245">
    <property type="entry name" value="Ser-Thr/Tyr_kinase_cat_dom"/>
</dbReference>
<dbReference type="GO" id="GO:0004674">
    <property type="term" value="F:protein serine/threonine kinase activity"/>
    <property type="evidence" value="ECO:0007669"/>
    <property type="project" value="TreeGrafter"/>
</dbReference>
<gene>
    <name evidence="4" type="ORF">AMON00008_LOCUS22939</name>
</gene>
<proteinExistence type="inferred from homology"/>
<evidence type="ECO:0000313" key="4">
    <source>
        <dbReference type="EMBL" id="CAE4588424.1"/>
    </source>
</evidence>
<dbReference type="InterPro" id="IPR008271">
    <property type="entry name" value="Ser/Thr_kinase_AS"/>
</dbReference>
<dbReference type="InterPro" id="IPR051681">
    <property type="entry name" value="Ser/Thr_Kinases-Pseudokinases"/>
</dbReference>
<sequence length="423" mass="47208">MDSSPQTPAKSQDERVQQMGLCYAAAEGDVGELQRLLDTKMDPNLQDYDLRSALHVAASHGQLKSVEVLLKHGADPNVPDHMAITPYYEARTSGHYAVERALVKAGARPSQARLADQAIRENWAIRREDVKLGDLLSETIKSQVFKAEWMGAHVVAKLARVHKTGEESDNGASESELLHEIELLSAVRHPDLVMFLGACLHESSVMFISELMEGGDLERYFMRKRSEAGSIFIPGLHQQLRWAGAVARGLSFLHGCRNRIIHRDLKPLNLLMTRDHKDVKVTDFGIGKMTYACPPSVDRSKSISSAEDRYVMTGGVGSWRYMAPEVVRHQSYNEKADIFSFGLILYFMSSGRDPFHEMKEPDGMLKEYLKGNEPRPRTSDCHKHLRDVMAAAWHVDPDQRPAAAEIGTRLTDVAIASCGCVVM</sequence>
<dbReference type="EMBL" id="HBNR01033422">
    <property type="protein sequence ID" value="CAE4588424.1"/>
    <property type="molecule type" value="Transcribed_RNA"/>
</dbReference>
<dbReference type="Pfam" id="PF12796">
    <property type="entry name" value="Ank_2"/>
    <property type="match status" value="1"/>
</dbReference>
<comment type="similarity">
    <text evidence="1">Belongs to the protein kinase superfamily. TKL Ser/Thr protein kinase family.</text>
</comment>
<dbReference type="Gene3D" id="3.30.200.20">
    <property type="entry name" value="Phosphorylase Kinase, domain 1"/>
    <property type="match status" value="1"/>
</dbReference>
<accession>A0A7S4VBR3</accession>
<dbReference type="PROSITE" id="PS50011">
    <property type="entry name" value="PROTEIN_KINASE_DOM"/>
    <property type="match status" value="1"/>
</dbReference>
<dbReference type="PROSITE" id="PS00108">
    <property type="entry name" value="PROTEIN_KINASE_ST"/>
    <property type="match status" value="1"/>
</dbReference>
<evidence type="ECO:0000259" key="3">
    <source>
        <dbReference type="PROSITE" id="PS50011"/>
    </source>
</evidence>
<dbReference type="PROSITE" id="PS50088">
    <property type="entry name" value="ANK_REPEAT"/>
    <property type="match status" value="1"/>
</dbReference>
<dbReference type="SUPFAM" id="SSF56112">
    <property type="entry name" value="Protein kinase-like (PK-like)"/>
    <property type="match status" value="1"/>
</dbReference>
<dbReference type="InterPro" id="IPR002110">
    <property type="entry name" value="Ankyrin_rpt"/>
</dbReference>
<protein>
    <recommendedName>
        <fullName evidence="3">Protein kinase domain-containing protein</fullName>
    </recommendedName>
</protein>
<dbReference type="Gene3D" id="1.10.510.10">
    <property type="entry name" value="Transferase(Phosphotransferase) domain 1"/>
    <property type="match status" value="1"/>
</dbReference>
<keyword evidence="2" id="KW-0040">ANK repeat</keyword>
<dbReference type="Gene3D" id="1.25.40.20">
    <property type="entry name" value="Ankyrin repeat-containing domain"/>
    <property type="match status" value="1"/>
</dbReference>
<dbReference type="SMART" id="SM00248">
    <property type="entry name" value="ANK"/>
    <property type="match status" value="2"/>
</dbReference>
<dbReference type="PANTHER" id="PTHR44329">
    <property type="entry name" value="SERINE/THREONINE-PROTEIN KINASE TNNI3K-RELATED"/>
    <property type="match status" value="1"/>
</dbReference>
<dbReference type="InterPro" id="IPR036770">
    <property type="entry name" value="Ankyrin_rpt-contain_sf"/>
</dbReference>
<dbReference type="PROSITE" id="PS50297">
    <property type="entry name" value="ANK_REP_REGION"/>
    <property type="match status" value="1"/>
</dbReference>
<dbReference type="PANTHER" id="PTHR44329:SF289">
    <property type="entry name" value="SERINE_THREONINE-PROTEIN KINASE VIK"/>
    <property type="match status" value="1"/>
</dbReference>
<evidence type="ECO:0000256" key="2">
    <source>
        <dbReference type="PROSITE-ProRule" id="PRU00023"/>
    </source>
</evidence>
<dbReference type="Pfam" id="PF07714">
    <property type="entry name" value="PK_Tyr_Ser-Thr"/>
    <property type="match status" value="1"/>
</dbReference>